<feature type="domain" description="Myb-like" evidence="2">
    <location>
        <begin position="24"/>
        <end position="78"/>
    </location>
</feature>
<organism evidence="3 4">
    <name type="scientific">Kwoniella dendrophila CBS 6074</name>
    <dbReference type="NCBI Taxonomy" id="1295534"/>
    <lineage>
        <taxon>Eukaryota</taxon>
        <taxon>Fungi</taxon>
        <taxon>Dikarya</taxon>
        <taxon>Basidiomycota</taxon>
        <taxon>Agaricomycotina</taxon>
        <taxon>Tremellomycetes</taxon>
        <taxon>Tremellales</taxon>
        <taxon>Cryptococcaceae</taxon>
        <taxon>Kwoniella</taxon>
    </lineage>
</organism>
<dbReference type="AlphaFoldDB" id="A0AAX4JWV8"/>
<dbReference type="Proteomes" id="UP001355207">
    <property type="component" value="Chromosome 5"/>
</dbReference>
<proteinExistence type="predicted"/>
<dbReference type="PROSITE" id="PS50090">
    <property type="entry name" value="MYB_LIKE"/>
    <property type="match status" value="1"/>
</dbReference>
<keyword evidence="4" id="KW-1185">Reference proteome</keyword>
<accession>A0AAX4JWV8</accession>
<dbReference type="InterPro" id="IPR001005">
    <property type="entry name" value="SANT/Myb"/>
</dbReference>
<dbReference type="Gene3D" id="1.10.10.60">
    <property type="entry name" value="Homeodomain-like"/>
    <property type="match status" value="1"/>
</dbReference>
<dbReference type="RefSeq" id="XP_066076037.1">
    <property type="nucleotide sequence ID" value="XM_066219940.1"/>
</dbReference>
<dbReference type="GeneID" id="91094865"/>
<name>A0AAX4JWV8_9TREE</name>
<reference evidence="3 4" key="1">
    <citation type="submission" date="2024-01" db="EMBL/GenBank/DDBJ databases">
        <title>Comparative genomics of Cryptococcus and Kwoniella reveals pathogenesis evolution and contrasting modes of karyotype evolution via chromosome fusion or intercentromeric recombination.</title>
        <authorList>
            <person name="Coelho M.A."/>
            <person name="David-Palma M."/>
            <person name="Shea T."/>
            <person name="Bowers K."/>
            <person name="McGinley-Smith S."/>
            <person name="Mohammad A.W."/>
            <person name="Gnirke A."/>
            <person name="Yurkov A.M."/>
            <person name="Nowrousian M."/>
            <person name="Sun S."/>
            <person name="Cuomo C.A."/>
            <person name="Heitman J."/>
        </authorList>
    </citation>
    <scope>NUCLEOTIDE SEQUENCE [LARGE SCALE GENOMIC DNA]</scope>
    <source>
        <strain evidence="3 4">CBS 6074</strain>
    </source>
</reference>
<sequence>MSPKRERSSDSDEKPSTSGSPKKSPRKERQDWTLEEETKFLTIIDDIVKANLWSMAKEQPEFSGRKHGAVMSHWNAMASLIFVSCPLYQDPQLLLSKVRPKS</sequence>
<evidence type="ECO:0000313" key="3">
    <source>
        <dbReference type="EMBL" id="WWC89274.1"/>
    </source>
</evidence>
<feature type="region of interest" description="Disordered" evidence="1">
    <location>
        <begin position="1"/>
        <end position="32"/>
    </location>
</feature>
<gene>
    <name evidence="3" type="ORF">L201_004195</name>
</gene>
<evidence type="ECO:0000313" key="4">
    <source>
        <dbReference type="Proteomes" id="UP001355207"/>
    </source>
</evidence>
<protein>
    <recommendedName>
        <fullName evidence="2">Myb-like domain-containing protein</fullName>
    </recommendedName>
</protein>
<feature type="compositionally biased region" description="Basic and acidic residues" evidence="1">
    <location>
        <begin position="1"/>
        <end position="15"/>
    </location>
</feature>
<evidence type="ECO:0000259" key="2">
    <source>
        <dbReference type="PROSITE" id="PS50090"/>
    </source>
</evidence>
<dbReference type="EMBL" id="CP144102">
    <property type="protein sequence ID" value="WWC89274.1"/>
    <property type="molecule type" value="Genomic_DNA"/>
</dbReference>
<evidence type="ECO:0000256" key="1">
    <source>
        <dbReference type="SAM" id="MobiDB-lite"/>
    </source>
</evidence>